<dbReference type="PANTHER" id="PTHR36513:SF1">
    <property type="entry name" value="TRANSMEMBRANE PROTEIN"/>
    <property type="match status" value="1"/>
</dbReference>
<comment type="caution">
    <text evidence="1">The sequence shown here is derived from an EMBL/GenBank/DDBJ whole genome shotgun (WGS) entry which is preliminary data.</text>
</comment>
<dbReference type="InterPro" id="IPR029058">
    <property type="entry name" value="AB_hydrolase_fold"/>
</dbReference>
<organism evidence="1 2">
    <name type="scientific">Nostoc parmelioides FACHB-3921</name>
    <dbReference type="NCBI Taxonomy" id="2692909"/>
    <lineage>
        <taxon>Bacteria</taxon>
        <taxon>Bacillati</taxon>
        <taxon>Cyanobacteriota</taxon>
        <taxon>Cyanophyceae</taxon>
        <taxon>Nostocales</taxon>
        <taxon>Nostocaceae</taxon>
        <taxon>Nostoc</taxon>
    </lineage>
</organism>
<proteinExistence type="predicted"/>
<dbReference type="GO" id="GO:0016787">
    <property type="term" value="F:hydrolase activity"/>
    <property type="evidence" value="ECO:0007669"/>
    <property type="project" value="UniProtKB-KW"/>
</dbReference>
<dbReference type="Proteomes" id="UP000621307">
    <property type="component" value="Unassembled WGS sequence"/>
</dbReference>
<dbReference type="Gene3D" id="3.40.50.1820">
    <property type="entry name" value="alpha/beta hydrolase"/>
    <property type="match status" value="1"/>
</dbReference>
<reference evidence="1 2" key="1">
    <citation type="journal article" date="2020" name="ISME J.">
        <title>Comparative genomics reveals insights into cyanobacterial evolution and habitat adaptation.</title>
        <authorList>
            <person name="Chen M.Y."/>
            <person name="Teng W.K."/>
            <person name="Zhao L."/>
            <person name="Hu C.X."/>
            <person name="Zhou Y.K."/>
            <person name="Han B.P."/>
            <person name="Song L.R."/>
            <person name="Shu W.S."/>
        </authorList>
    </citation>
    <scope>NUCLEOTIDE SEQUENCE [LARGE SCALE GENOMIC DNA]</scope>
    <source>
        <strain evidence="1 2">FACHB-3921</strain>
    </source>
</reference>
<gene>
    <name evidence="1" type="ORF">H6G14_18750</name>
</gene>
<dbReference type="Pfam" id="PF05990">
    <property type="entry name" value="DUF900"/>
    <property type="match status" value="1"/>
</dbReference>
<accession>A0ABR8BH99</accession>
<dbReference type="PANTHER" id="PTHR36513">
    <property type="entry name" value="ABC TRANSMEMBRANE TYPE-1 DOMAIN-CONTAINING PROTEIN"/>
    <property type="match status" value="1"/>
</dbReference>
<keyword evidence="2" id="KW-1185">Reference proteome</keyword>
<name>A0ABR8BH99_9NOSO</name>
<protein>
    <submittedName>
        <fullName evidence="1">Alpha/beta hydrolase</fullName>
    </submittedName>
</protein>
<sequence length="417" mass="47500">MTSLNLERVIEAMFAIWHELPELLNERWESFETDLFEFLKTNAANKTNDQVAQEILEKFGKYEQALALLDSKYQELSPKNYEAGSVSAEYEIIPVYFATPRHYDSSKSLDQQFTEVRGDGSLNYGVAEVSIPPDRRMGSINQPPFWRSEDIDRDMTIYSLTKLSQSEFSAQANKAFSGGQQREGMVFVHGYNVTFKTALLRTGQLAYDLAFKGLPLLFSWTSTGHFMGYSADEENVRWSQQLRHFESFLEFCFNELKLDTIHLVAHSMGNRILTQTLTQIINVQTKGKLGQVVFAAPDVDAGTFKHLAASFPSNAARYTLYTSKHDLAVRLSEFLHGSYPRAGKFKDENDVVIVNPVETLDASNRRNDFVGHSYFSDNKSIVSDIFHLFKNNLSPDDRFGLKGRTLQCGKMWIFSKL</sequence>
<dbReference type="SUPFAM" id="SSF53474">
    <property type="entry name" value="alpha/beta-Hydrolases"/>
    <property type="match status" value="1"/>
</dbReference>
<dbReference type="RefSeq" id="WP_190568860.1">
    <property type="nucleotide sequence ID" value="NZ_JACJQL010000030.1"/>
</dbReference>
<dbReference type="EMBL" id="JACJQL010000030">
    <property type="protein sequence ID" value="MBD2253325.1"/>
    <property type="molecule type" value="Genomic_DNA"/>
</dbReference>
<evidence type="ECO:0000313" key="2">
    <source>
        <dbReference type="Proteomes" id="UP000621307"/>
    </source>
</evidence>
<evidence type="ECO:0000313" key="1">
    <source>
        <dbReference type="EMBL" id="MBD2253325.1"/>
    </source>
</evidence>
<keyword evidence="1" id="KW-0378">Hydrolase</keyword>
<dbReference type="InterPro" id="IPR010297">
    <property type="entry name" value="DUF900_hydrolase"/>
</dbReference>